<dbReference type="HOGENOM" id="CLU_030284_1_0_1"/>
<dbReference type="GO" id="GO:0004497">
    <property type="term" value="F:monooxygenase activity"/>
    <property type="evidence" value="ECO:0007669"/>
    <property type="project" value="UniProtKB-KW"/>
</dbReference>
<keyword evidence="3" id="KW-0964">Secreted</keyword>
<name>A0A0C3HZ49_OIDMZ</name>
<keyword evidence="14" id="KW-1185">Reference proteome</keyword>
<evidence type="ECO:0000256" key="4">
    <source>
        <dbReference type="ARBA" id="ARBA00022723"/>
    </source>
</evidence>
<proteinExistence type="inferred from homology"/>
<dbReference type="OrthoDB" id="2019572at2759"/>
<dbReference type="Pfam" id="PF22810">
    <property type="entry name" value="LPMO_AA14"/>
    <property type="match status" value="1"/>
</dbReference>
<evidence type="ECO:0000256" key="5">
    <source>
        <dbReference type="ARBA" id="ARBA00022729"/>
    </source>
</evidence>
<evidence type="ECO:0000313" key="14">
    <source>
        <dbReference type="Proteomes" id="UP000054321"/>
    </source>
</evidence>
<protein>
    <submittedName>
        <fullName evidence="13">Uncharacterized protein</fullName>
    </submittedName>
</protein>
<evidence type="ECO:0000256" key="11">
    <source>
        <dbReference type="ARBA" id="ARBA00046340"/>
    </source>
</evidence>
<keyword evidence="10" id="KW-0325">Glycoprotein</keyword>
<evidence type="ECO:0000313" key="13">
    <source>
        <dbReference type="EMBL" id="KIN08100.1"/>
    </source>
</evidence>
<comment type="cofactor">
    <cofactor evidence="1">
        <name>Cu(2+)</name>
        <dbReference type="ChEBI" id="CHEBI:29036"/>
    </cofactor>
</comment>
<evidence type="ECO:0000256" key="10">
    <source>
        <dbReference type="ARBA" id="ARBA00023180"/>
    </source>
</evidence>
<dbReference type="Proteomes" id="UP000054321">
    <property type="component" value="Unassembled WGS sequence"/>
</dbReference>
<organism evidence="13 14">
    <name type="scientific">Oidiodendron maius (strain Zn)</name>
    <dbReference type="NCBI Taxonomy" id="913774"/>
    <lineage>
        <taxon>Eukaryota</taxon>
        <taxon>Fungi</taxon>
        <taxon>Dikarya</taxon>
        <taxon>Ascomycota</taxon>
        <taxon>Pezizomycotina</taxon>
        <taxon>Leotiomycetes</taxon>
        <taxon>Leotiomycetes incertae sedis</taxon>
        <taxon>Myxotrichaceae</taxon>
        <taxon>Oidiodendron</taxon>
    </lineage>
</organism>
<feature type="signal peptide" evidence="12">
    <location>
        <begin position="1"/>
        <end position="16"/>
    </location>
</feature>
<keyword evidence="7" id="KW-0186">Copper</keyword>
<evidence type="ECO:0000256" key="6">
    <source>
        <dbReference type="ARBA" id="ARBA00023002"/>
    </source>
</evidence>
<reference evidence="13 14" key="1">
    <citation type="submission" date="2014-04" db="EMBL/GenBank/DDBJ databases">
        <authorList>
            <consortium name="DOE Joint Genome Institute"/>
            <person name="Kuo A."/>
            <person name="Martino E."/>
            <person name="Perotto S."/>
            <person name="Kohler A."/>
            <person name="Nagy L.G."/>
            <person name="Floudas D."/>
            <person name="Copeland A."/>
            <person name="Barry K.W."/>
            <person name="Cichocki N."/>
            <person name="Veneault-Fourrey C."/>
            <person name="LaButti K."/>
            <person name="Lindquist E.A."/>
            <person name="Lipzen A."/>
            <person name="Lundell T."/>
            <person name="Morin E."/>
            <person name="Murat C."/>
            <person name="Sun H."/>
            <person name="Tunlid A."/>
            <person name="Henrissat B."/>
            <person name="Grigoriev I.V."/>
            <person name="Hibbett D.S."/>
            <person name="Martin F."/>
            <person name="Nordberg H.P."/>
            <person name="Cantor M.N."/>
            <person name="Hua S.X."/>
        </authorList>
    </citation>
    <scope>NUCLEOTIDE SEQUENCE [LARGE SCALE GENOMIC DNA]</scope>
    <source>
        <strain evidence="13 14">Zn</strain>
    </source>
</reference>
<dbReference type="InterPro" id="IPR054497">
    <property type="entry name" value="LPMO_AA14"/>
</dbReference>
<accession>A0A0C3HZ49</accession>
<dbReference type="STRING" id="913774.A0A0C3HZ49"/>
<keyword evidence="4" id="KW-0479">Metal-binding</keyword>
<evidence type="ECO:0000256" key="1">
    <source>
        <dbReference type="ARBA" id="ARBA00001973"/>
    </source>
</evidence>
<sequence>MASLLVLLFISSISSAHTAAWAPGMYCLGTAQNWNMPVHPLYKLSKHDWWFQHDRGCDTQAPSPGEFLELPAGGAFTVELAHNKLQTTLGRCPPGLKCMSEWPDGREHPEDWTNGFAGRPSTFDCLSDFQLHTRNESMAAGTAWAISYQTDLSAVTMENLVVFTTLAHTPWKRLATYEVPADLPSCPPEGCTCAWLWIPNGCGDPNIYMQGFRCRVTNVTSERRLERAKPPIPCKGEPGNCVKGAKQIIVWHQLEGNNVEDEYEFPGYNIDMGWSNGAQNDIFQ</sequence>
<keyword evidence="6" id="KW-0560">Oxidoreductase</keyword>
<evidence type="ECO:0000256" key="2">
    <source>
        <dbReference type="ARBA" id="ARBA00004613"/>
    </source>
</evidence>
<dbReference type="AlphaFoldDB" id="A0A0C3HZ49"/>
<dbReference type="EMBL" id="KN832870">
    <property type="protein sequence ID" value="KIN08100.1"/>
    <property type="molecule type" value="Genomic_DNA"/>
</dbReference>
<keyword evidence="8" id="KW-0503">Monooxygenase</keyword>
<evidence type="ECO:0000256" key="9">
    <source>
        <dbReference type="ARBA" id="ARBA00023157"/>
    </source>
</evidence>
<gene>
    <name evidence="13" type="ORF">OIDMADRAFT_100008</name>
</gene>
<evidence type="ECO:0000256" key="8">
    <source>
        <dbReference type="ARBA" id="ARBA00023033"/>
    </source>
</evidence>
<evidence type="ECO:0000256" key="3">
    <source>
        <dbReference type="ARBA" id="ARBA00022525"/>
    </source>
</evidence>
<dbReference type="GO" id="GO:0046872">
    <property type="term" value="F:metal ion binding"/>
    <property type="evidence" value="ECO:0007669"/>
    <property type="project" value="UniProtKB-KW"/>
</dbReference>
<evidence type="ECO:0000256" key="7">
    <source>
        <dbReference type="ARBA" id="ARBA00023008"/>
    </source>
</evidence>
<keyword evidence="9" id="KW-1015">Disulfide bond</keyword>
<comment type="subcellular location">
    <subcellularLocation>
        <location evidence="2">Secreted</location>
    </subcellularLocation>
</comment>
<keyword evidence="5 12" id="KW-0732">Signal</keyword>
<dbReference type="GO" id="GO:0005576">
    <property type="term" value="C:extracellular region"/>
    <property type="evidence" value="ECO:0007669"/>
    <property type="project" value="UniProtKB-SubCell"/>
</dbReference>
<reference evidence="14" key="2">
    <citation type="submission" date="2015-01" db="EMBL/GenBank/DDBJ databases">
        <title>Evolutionary Origins and Diversification of the Mycorrhizal Mutualists.</title>
        <authorList>
            <consortium name="DOE Joint Genome Institute"/>
            <consortium name="Mycorrhizal Genomics Consortium"/>
            <person name="Kohler A."/>
            <person name="Kuo A."/>
            <person name="Nagy L.G."/>
            <person name="Floudas D."/>
            <person name="Copeland A."/>
            <person name="Barry K.W."/>
            <person name="Cichocki N."/>
            <person name="Veneault-Fourrey C."/>
            <person name="LaButti K."/>
            <person name="Lindquist E.A."/>
            <person name="Lipzen A."/>
            <person name="Lundell T."/>
            <person name="Morin E."/>
            <person name="Murat C."/>
            <person name="Riley R."/>
            <person name="Ohm R."/>
            <person name="Sun H."/>
            <person name="Tunlid A."/>
            <person name="Henrissat B."/>
            <person name="Grigoriev I.V."/>
            <person name="Hibbett D.S."/>
            <person name="Martin F."/>
        </authorList>
    </citation>
    <scope>NUCLEOTIDE SEQUENCE [LARGE SCALE GENOMIC DNA]</scope>
    <source>
        <strain evidence="14">Zn</strain>
    </source>
</reference>
<evidence type="ECO:0000256" key="12">
    <source>
        <dbReference type="SAM" id="SignalP"/>
    </source>
</evidence>
<comment type="similarity">
    <text evidence="11">Belongs to the polysaccharide monooxygenase AA14 family.</text>
</comment>
<dbReference type="InParanoid" id="A0A0C3HZ49"/>
<feature type="chain" id="PRO_5002165415" evidence="12">
    <location>
        <begin position="17"/>
        <end position="284"/>
    </location>
</feature>